<dbReference type="InterPro" id="IPR017441">
    <property type="entry name" value="Protein_kinase_ATP_BS"/>
</dbReference>
<evidence type="ECO:0000256" key="1">
    <source>
        <dbReference type="ARBA" id="ARBA00004496"/>
    </source>
</evidence>
<dbReference type="PROSITE" id="PS00107">
    <property type="entry name" value="PROTEIN_KINASE_ATP"/>
    <property type="match status" value="1"/>
</dbReference>
<evidence type="ECO:0000256" key="8">
    <source>
        <dbReference type="ARBA" id="ARBA00022840"/>
    </source>
</evidence>
<evidence type="ECO:0000256" key="5">
    <source>
        <dbReference type="ARBA" id="ARBA00022679"/>
    </source>
</evidence>
<comment type="catalytic activity">
    <reaction evidence="13">
        <text>L-seryl-[protein] + ATP = O-phospho-L-seryl-[protein] + ADP + H(+)</text>
        <dbReference type="Rhea" id="RHEA:17989"/>
        <dbReference type="Rhea" id="RHEA-COMP:9863"/>
        <dbReference type="Rhea" id="RHEA-COMP:11604"/>
        <dbReference type="ChEBI" id="CHEBI:15378"/>
        <dbReference type="ChEBI" id="CHEBI:29999"/>
        <dbReference type="ChEBI" id="CHEBI:30616"/>
        <dbReference type="ChEBI" id="CHEBI:83421"/>
        <dbReference type="ChEBI" id="CHEBI:456216"/>
        <dbReference type="EC" id="2.7.12.1"/>
    </reaction>
</comment>
<evidence type="ECO:0000256" key="12">
    <source>
        <dbReference type="ARBA" id="ARBA00042638"/>
    </source>
</evidence>
<comment type="catalytic activity">
    <reaction evidence="15">
        <text>L-tyrosyl-[protein] + ATP = O-phospho-L-tyrosyl-[protein] + ADP + H(+)</text>
        <dbReference type="Rhea" id="RHEA:10596"/>
        <dbReference type="Rhea" id="RHEA-COMP:10136"/>
        <dbReference type="Rhea" id="RHEA-COMP:20101"/>
        <dbReference type="ChEBI" id="CHEBI:15378"/>
        <dbReference type="ChEBI" id="CHEBI:30616"/>
        <dbReference type="ChEBI" id="CHEBI:46858"/>
        <dbReference type="ChEBI" id="CHEBI:61978"/>
        <dbReference type="ChEBI" id="CHEBI:456216"/>
        <dbReference type="EC" id="2.7.12.1"/>
    </reaction>
</comment>
<keyword evidence="5" id="KW-0808">Transferase</keyword>
<comment type="subcellular location">
    <subcellularLocation>
        <location evidence="1">Cytoplasm</location>
    </subcellularLocation>
</comment>
<dbReference type="GO" id="GO:0043066">
    <property type="term" value="P:negative regulation of apoptotic process"/>
    <property type="evidence" value="ECO:0007669"/>
    <property type="project" value="TreeGrafter"/>
</dbReference>
<name>A0A6A0H6Z3_HYAAZ</name>
<evidence type="ECO:0000313" key="19">
    <source>
        <dbReference type="EMBL" id="KAA0201518.1"/>
    </source>
</evidence>
<dbReference type="GO" id="GO:0070374">
    <property type="term" value="P:positive regulation of ERK1 and ERK2 cascade"/>
    <property type="evidence" value="ECO:0007669"/>
    <property type="project" value="TreeGrafter"/>
</dbReference>
<dbReference type="GO" id="GO:0045743">
    <property type="term" value="P:positive regulation of fibroblast growth factor receptor signaling pathway"/>
    <property type="evidence" value="ECO:0007669"/>
    <property type="project" value="TreeGrafter"/>
</dbReference>
<dbReference type="Pfam" id="PF00069">
    <property type="entry name" value="Pkinase"/>
    <property type="match status" value="1"/>
</dbReference>
<evidence type="ECO:0000256" key="13">
    <source>
        <dbReference type="ARBA" id="ARBA00049003"/>
    </source>
</evidence>
<evidence type="ECO:0000256" key="3">
    <source>
        <dbReference type="ARBA" id="ARBA00022490"/>
    </source>
</evidence>
<dbReference type="PANTHER" id="PTHR46392">
    <property type="entry name" value="DUAL SERINE/THREONINE AND TYROSINE PROTEIN KINASE"/>
    <property type="match status" value="1"/>
</dbReference>
<dbReference type="GO" id="GO:0004712">
    <property type="term" value="F:protein serine/threonine/tyrosine kinase activity"/>
    <property type="evidence" value="ECO:0007669"/>
    <property type="project" value="UniProtKB-EC"/>
</dbReference>
<evidence type="ECO:0000256" key="14">
    <source>
        <dbReference type="ARBA" id="ARBA00049308"/>
    </source>
</evidence>
<evidence type="ECO:0000256" key="2">
    <source>
        <dbReference type="ARBA" id="ARBA00013203"/>
    </source>
</evidence>
<dbReference type="GO" id="GO:0005524">
    <property type="term" value="F:ATP binding"/>
    <property type="evidence" value="ECO:0007669"/>
    <property type="project" value="UniProtKB-UniRule"/>
</dbReference>
<keyword evidence="7" id="KW-0418">Kinase</keyword>
<keyword evidence="4" id="KW-0723">Serine/threonine-protein kinase</keyword>
<dbReference type="InterPro" id="IPR008271">
    <property type="entry name" value="Ser/Thr_kinase_AS"/>
</dbReference>
<dbReference type="EC" id="2.7.12.1" evidence="2"/>
<proteinExistence type="predicted"/>
<comment type="catalytic activity">
    <reaction evidence="14">
        <text>L-threonyl-[protein] + ATP = O-phospho-L-threonyl-[protein] + ADP + H(+)</text>
        <dbReference type="Rhea" id="RHEA:46608"/>
        <dbReference type="Rhea" id="RHEA-COMP:11060"/>
        <dbReference type="Rhea" id="RHEA-COMP:11605"/>
        <dbReference type="ChEBI" id="CHEBI:15378"/>
        <dbReference type="ChEBI" id="CHEBI:30013"/>
        <dbReference type="ChEBI" id="CHEBI:30616"/>
        <dbReference type="ChEBI" id="CHEBI:61977"/>
        <dbReference type="ChEBI" id="CHEBI:456216"/>
        <dbReference type="EC" id="2.7.12.1"/>
    </reaction>
</comment>
<reference evidence="19" key="3">
    <citation type="submission" date="2019-06" db="EMBL/GenBank/DDBJ databases">
        <authorList>
            <person name="Poynton C."/>
            <person name="Hasenbein S."/>
            <person name="Benoit J.B."/>
            <person name="Sepulveda M.S."/>
            <person name="Poelchau M.F."/>
            <person name="Murali S.C."/>
            <person name="Chen S."/>
            <person name="Glastad K.M."/>
            <person name="Werren J.H."/>
            <person name="Vineis J.H."/>
            <person name="Bowen J.L."/>
            <person name="Friedrich M."/>
            <person name="Jones J."/>
            <person name="Robertson H.M."/>
            <person name="Feyereisen R."/>
            <person name="Mechler-Hickson A."/>
            <person name="Mathers N."/>
            <person name="Lee C.E."/>
            <person name="Colbourne J.K."/>
            <person name="Biales A."/>
            <person name="Johnston J.S."/>
            <person name="Wellborn G.A."/>
            <person name="Rosendale A.J."/>
            <person name="Cridge A.G."/>
            <person name="Munoz-Torres M.C."/>
            <person name="Bain P.A."/>
            <person name="Manny A.R."/>
            <person name="Major K.M."/>
            <person name="Lambert F.N."/>
            <person name="Vulpe C.D."/>
            <person name="Tuck P."/>
            <person name="Blalock B.J."/>
            <person name="Lin Y.-Y."/>
            <person name="Smith M.E."/>
            <person name="Ochoa-Acuna H."/>
            <person name="Chen M.-J.M."/>
            <person name="Childers C.P."/>
            <person name="Qu J."/>
            <person name="Dugan S."/>
            <person name="Lee S.L."/>
            <person name="Chao H."/>
            <person name="Dinh H."/>
            <person name="Han Y."/>
            <person name="Doddapaneni H."/>
            <person name="Worley K.C."/>
            <person name="Muzny D.M."/>
            <person name="Gibbs R.A."/>
            <person name="Richards S."/>
        </authorList>
    </citation>
    <scope>NUCLEOTIDE SEQUENCE</scope>
    <source>
        <strain evidence="19">HAZT.00-mixed</strain>
        <tissue evidence="19">Whole organism</tissue>
    </source>
</reference>
<organism evidence="19">
    <name type="scientific">Hyalella azteca</name>
    <name type="common">Amphipod</name>
    <dbReference type="NCBI Taxonomy" id="294128"/>
    <lineage>
        <taxon>Eukaryota</taxon>
        <taxon>Metazoa</taxon>
        <taxon>Ecdysozoa</taxon>
        <taxon>Arthropoda</taxon>
        <taxon>Crustacea</taxon>
        <taxon>Multicrustacea</taxon>
        <taxon>Malacostraca</taxon>
        <taxon>Eumalacostraca</taxon>
        <taxon>Peracarida</taxon>
        <taxon>Amphipoda</taxon>
        <taxon>Senticaudata</taxon>
        <taxon>Talitrida</taxon>
        <taxon>Talitroidea</taxon>
        <taxon>Hyalellidae</taxon>
        <taxon>Hyalella</taxon>
    </lineage>
</organism>
<dbReference type="OrthoDB" id="122279at2759"/>
<evidence type="ECO:0000256" key="16">
    <source>
        <dbReference type="PROSITE-ProRule" id="PRU10141"/>
    </source>
</evidence>
<evidence type="ECO:0000256" key="4">
    <source>
        <dbReference type="ARBA" id="ARBA00022527"/>
    </source>
</evidence>
<keyword evidence="8 16" id="KW-0067">ATP-binding</keyword>
<comment type="caution">
    <text evidence="19">The sequence shown here is derived from an EMBL/GenBank/DDBJ whole genome shotgun (WGS) entry which is preliminary data.</text>
</comment>
<evidence type="ECO:0000259" key="18">
    <source>
        <dbReference type="PROSITE" id="PS50011"/>
    </source>
</evidence>
<dbReference type="InterPro" id="IPR000719">
    <property type="entry name" value="Prot_kinase_dom"/>
</dbReference>
<keyword evidence="6 16" id="KW-0547">Nucleotide-binding</keyword>
<dbReference type="GO" id="GO:0044344">
    <property type="term" value="P:cellular response to fibroblast growth factor stimulus"/>
    <property type="evidence" value="ECO:0007669"/>
    <property type="project" value="TreeGrafter"/>
</dbReference>
<dbReference type="SUPFAM" id="SSF56112">
    <property type="entry name" value="Protein kinase-like (PK-like)"/>
    <property type="match status" value="1"/>
</dbReference>
<dbReference type="Gene3D" id="1.10.510.10">
    <property type="entry name" value="Transferase(Phosphotransferase) domain 1"/>
    <property type="match status" value="1"/>
</dbReference>
<feature type="binding site" evidence="16">
    <location>
        <position position="251"/>
    </location>
    <ligand>
        <name>ATP</name>
        <dbReference type="ChEBI" id="CHEBI:30616"/>
    </ligand>
</feature>
<dbReference type="AlphaFoldDB" id="A0A6A0H6Z3"/>
<dbReference type="GO" id="GO:0004713">
    <property type="term" value="F:protein tyrosine kinase activity"/>
    <property type="evidence" value="ECO:0007669"/>
    <property type="project" value="UniProtKB-KW"/>
</dbReference>
<accession>A0A6A0H6Z3</accession>
<dbReference type="GO" id="GO:0004674">
    <property type="term" value="F:protein serine/threonine kinase activity"/>
    <property type="evidence" value="ECO:0007669"/>
    <property type="project" value="UniProtKB-KW"/>
</dbReference>
<evidence type="ECO:0000256" key="17">
    <source>
        <dbReference type="SAM" id="MobiDB-lite"/>
    </source>
</evidence>
<evidence type="ECO:0000256" key="9">
    <source>
        <dbReference type="ARBA" id="ARBA00023137"/>
    </source>
</evidence>
<dbReference type="PANTHER" id="PTHR46392:SF1">
    <property type="entry name" value="DUAL SERINE_THREONINE AND TYROSINE PROTEIN KINASE"/>
    <property type="match status" value="1"/>
</dbReference>
<dbReference type="GO" id="GO:0005737">
    <property type="term" value="C:cytoplasm"/>
    <property type="evidence" value="ECO:0007669"/>
    <property type="project" value="UniProtKB-SubCell"/>
</dbReference>
<keyword evidence="9" id="KW-0829">Tyrosine-protein kinase</keyword>
<dbReference type="InterPro" id="IPR011009">
    <property type="entry name" value="Kinase-like_dom_sf"/>
</dbReference>
<keyword evidence="3" id="KW-0963">Cytoplasm</keyword>
<gene>
    <name evidence="19" type="ORF">HAZT_HAZT005406</name>
</gene>
<dbReference type="Proteomes" id="UP000711488">
    <property type="component" value="Unassembled WGS sequence"/>
</dbReference>
<feature type="region of interest" description="Disordered" evidence="17">
    <location>
        <begin position="299"/>
        <end position="325"/>
    </location>
</feature>
<evidence type="ECO:0000256" key="10">
    <source>
        <dbReference type="ARBA" id="ARBA00040421"/>
    </source>
</evidence>
<dbReference type="Gene3D" id="3.30.200.20">
    <property type="entry name" value="Phosphorylase Kinase, domain 1"/>
    <property type="match status" value="1"/>
</dbReference>
<evidence type="ECO:0000256" key="7">
    <source>
        <dbReference type="ARBA" id="ARBA00022777"/>
    </source>
</evidence>
<dbReference type="PROSITE" id="PS00108">
    <property type="entry name" value="PROTEIN_KINASE_ST"/>
    <property type="match status" value="1"/>
</dbReference>
<feature type="domain" description="Protein kinase" evidence="18">
    <location>
        <begin position="222"/>
        <end position="513"/>
    </location>
</feature>
<dbReference type="PROSITE" id="PS50011">
    <property type="entry name" value="PROTEIN_KINASE_DOM"/>
    <property type="match status" value="1"/>
</dbReference>
<dbReference type="SMART" id="SM00220">
    <property type="entry name" value="S_TKc"/>
    <property type="match status" value="1"/>
</dbReference>
<reference evidence="19" key="1">
    <citation type="submission" date="2014-08" db="EMBL/GenBank/DDBJ databases">
        <authorList>
            <person name="Murali S."/>
            <person name="Richards S."/>
            <person name="Bandaranaike D."/>
            <person name="Bellair M."/>
            <person name="Blankenburg K."/>
            <person name="Chao H."/>
            <person name="Dinh H."/>
            <person name="Doddapaneni H."/>
            <person name="Dugan-Rocha S."/>
            <person name="Elkadiri S."/>
            <person name="Gnanaolivu R."/>
            <person name="Hughes D."/>
            <person name="Lee S."/>
            <person name="Li M."/>
            <person name="Ming W."/>
            <person name="Munidasa M."/>
            <person name="Muniz J."/>
            <person name="Nguyen L."/>
            <person name="Osuji N."/>
            <person name="Pu L.-L."/>
            <person name="Puazo M."/>
            <person name="Skinner E."/>
            <person name="Qu C."/>
            <person name="Quiroz J."/>
            <person name="Raj R."/>
            <person name="Weissenberger G."/>
            <person name="Xin Y."/>
            <person name="Zou X."/>
            <person name="Han Y."/>
            <person name="Worley K."/>
            <person name="Muzny D."/>
            <person name="Gibbs R."/>
        </authorList>
    </citation>
    <scope>NUCLEOTIDE SEQUENCE</scope>
    <source>
        <strain evidence="19">HAZT.00-mixed</strain>
        <tissue evidence="19">Whole organism</tissue>
    </source>
</reference>
<reference evidence="19" key="2">
    <citation type="journal article" date="2018" name="Environ. Sci. Technol.">
        <title>The Toxicogenome of Hyalella azteca: A Model for Sediment Ecotoxicology and Evolutionary Toxicology.</title>
        <authorList>
            <person name="Poynton H.C."/>
            <person name="Hasenbein S."/>
            <person name="Benoit J.B."/>
            <person name="Sepulveda M.S."/>
            <person name="Poelchau M.F."/>
            <person name="Hughes D.S.T."/>
            <person name="Murali S.C."/>
            <person name="Chen S."/>
            <person name="Glastad K.M."/>
            <person name="Goodisman M.A.D."/>
            <person name="Werren J.H."/>
            <person name="Vineis J.H."/>
            <person name="Bowen J.L."/>
            <person name="Friedrich M."/>
            <person name="Jones J."/>
            <person name="Robertson H.M."/>
            <person name="Feyereisen R."/>
            <person name="Mechler-Hickson A."/>
            <person name="Mathers N."/>
            <person name="Lee C.E."/>
            <person name="Colbourne J.K."/>
            <person name="Biales A."/>
            <person name="Johnston J.S."/>
            <person name="Wellborn G.A."/>
            <person name="Rosendale A.J."/>
            <person name="Cridge A.G."/>
            <person name="Munoz-Torres M.C."/>
            <person name="Bain P.A."/>
            <person name="Manny A.R."/>
            <person name="Major K.M."/>
            <person name="Lambert F.N."/>
            <person name="Vulpe C.D."/>
            <person name="Tuck P."/>
            <person name="Blalock B.J."/>
            <person name="Lin Y.Y."/>
            <person name="Smith M.E."/>
            <person name="Ochoa-Acuna H."/>
            <person name="Chen M.M."/>
            <person name="Childers C.P."/>
            <person name="Qu J."/>
            <person name="Dugan S."/>
            <person name="Lee S.L."/>
            <person name="Chao H."/>
            <person name="Dinh H."/>
            <person name="Han Y."/>
            <person name="Doddapaneni H."/>
            <person name="Worley K.C."/>
            <person name="Muzny D.M."/>
            <person name="Gibbs R.A."/>
            <person name="Richards S."/>
        </authorList>
    </citation>
    <scope>NUCLEOTIDE SEQUENCE</scope>
    <source>
        <strain evidence="19">HAZT.00-mixed</strain>
        <tissue evidence="19">Whole organism</tissue>
    </source>
</reference>
<evidence type="ECO:0000256" key="15">
    <source>
        <dbReference type="ARBA" id="ARBA00051680"/>
    </source>
</evidence>
<dbReference type="InterPro" id="IPR051302">
    <property type="entry name" value="Dual_SerThr-Tyr_Kinase"/>
</dbReference>
<sequence length="531" mass="59945">MQVAPRRLEYARQQEEQLYDELLAVARNKEENIRLLIAKTLDQDRDLLLRRECVLREVNKRVGQQLVMPPASQLVNAAYQVEVRPTSSWGLLRSMWERIKELLTGGASAPLDEGASLRRRTAPGSREWKRQIAADMIRGLSEKRLARTIAAQVRCLTLISGEIKAAHSMFLSYMELLETQLNEMNNSIERRKDQLKGVHAPKLAKLALHTDAINNRVKYGLPVLGGELGRGHFGVVYSCKSWAKYSPCAVKTLLPRDSAQWRDIALQYHYTRLMGYHPRIVGIHACLIDKYYGEGNKPVPGRAGGGRERWGSGSRSGAKAHGSKSGALSNQCVLLIMDMHECDLDTAIRRGLLWYQRLRIALDVVLGIRFLHSQGLIHRDIKPKNVLIDVKGRAKVTDLDFCKPEAMMTGSIVGTPIHMAPELFSGNYDSSVDVYAFGVLFWYLCSGKTNMPRNFCLQKSKEDLKVAVFKGVRPECLSTFSPECWAIMEQCWASDPRDRILLGFVEDRLSEMLKKSLDDMKEEDVSLTDAT</sequence>
<protein>
    <recommendedName>
        <fullName evidence="10">Dual serine/threonine and tyrosine protein kinase</fullName>
        <ecNumber evidence="2">2.7.12.1</ecNumber>
    </recommendedName>
    <alternativeName>
        <fullName evidence="12">Dusty protein kinase</fullName>
    </alternativeName>
    <alternativeName>
        <fullName evidence="11">Receptor-interacting serine/threonine-protein kinase 5</fullName>
    </alternativeName>
</protein>
<evidence type="ECO:0000256" key="6">
    <source>
        <dbReference type="ARBA" id="ARBA00022741"/>
    </source>
</evidence>
<evidence type="ECO:0000256" key="11">
    <source>
        <dbReference type="ARBA" id="ARBA00041268"/>
    </source>
</evidence>
<dbReference type="EMBL" id="JQDR03005386">
    <property type="protein sequence ID" value="KAA0201518.1"/>
    <property type="molecule type" value="Genomic_DNA"/>
</dbReference>